<dbReference type="InterPro" id="IPR029016">
    <property type="entry name" value="GAF-like_dom_sf"/>
</dbReference>
<dbReference type="Gene3D" id="1.10.10.60">
    <property type="entry name" value="Homeodomain-like"/>
    <property type="match status" value="1"/>
</dbReference>
<dbReference type="InterPro" id="IPR002197">
    <property type="entry name" value="HTH_Fis"/>
</dbReference>
<dbReference type="InterPro" id="IPR009057">
    <property type="entry name" value="Homeodomain-like_sf"/>
</dbReference>
<gene>
    <name evidence="7" type="ORF">GYA93_08115</name>
</gene>
<sequence>MIDNFTATVAMMSASRSSRVLQASWTRSRQAGLDPSKPMDPPTAGGVDTESRLFRAAAPVLDRVRDEIDGERYSVMLVGAQAEMLTTVNGCRPIDTVVERIGATPGAVWREDTTGTNALATPFETRKPLFVRGRDHYVEGLHDYSCYGRPIFDPVTKRLLGVLDIMSDAGAESALMRPFVDSAIIEIERNIRQSVGNRTRSVIRAFEEAARHPAAIVVAISRSVVLQSSAAARLLSSTDVALLQQLADNLRTSTTVEVTLGSGHPARVELGPVENSDGVLARVHTRQRPMVPRTAERLRSWSRVRQWIEDFPGGSGSGVIVGESGSGRTTALADAAGELTRCAIDGRTLDEDEAERRLRAFAEQPGDQLLTIDDLDRLPTGPLGIVEEILVSGRHRVLAGTGIPDPEDACATRLLHLFENRLDLPALRDQRSELLATLDELAGPGVRYRFTPQATRVLESYSWPGNHRELASVLRALSRSRGTVIDVADLPIELRMKSTVKTLTPWQQASCDAIMRAMEISHGNKAHAADYLGISRSTLYHHIKEYGIIV</sequence>
<evidence type="ECO:0000256" key="2">
    <source>
        <dbReference type="ARBA" id="ARBA00022840"/>
    </source>
</evidence>
<feature type="region of interest" description="Disordered" evidence="5">
    <location>
        <begin position="21"/>
        <end position="48"/>
    </location>
</feature>
<organism evidence="7 8">
    <name type="scientific">Gordonia desulfuricans</name>
    <dbReference type="NCBI Taxonomy" id="89051"/>
    <lineage>
        <taxon>Bacteria</taxon>
        <taxon>Bacillati</taxon>
        <taxon>Actinomycetota</taxon>
        <taxon>Actinomycetes</taxon>
        <taxon>Mycobacteriales</taxon>
        <taxon>Gordoniaceae</taxon>
        <taxon>Gordonia</taxon>
    </lineage>
</organism>
<keyword evidence="4" id="KW-0804">Transcription</keyword>
<dbReference type="Gene3D" id="1.10.8.60">
    <property type="match status" value="1"/>
</dbReference>
<keyword evidence="3" id="KW-0805">Transcription regulation</keyword>
<feature type="domain" description="Sigma-54 factor interaction" evidence="6">
    <location>
        <begin position="422"/>
        <end position="479"/>
    </location>
</feature>
<evidence type="ECO:0000256" key="4">
    <source>
        <dbReference type="ARBA" id="ARBA00023163"/>
    </source>
</evidence>
<protein>
    <submittedName>
        <fullName evidence="7">Fis family transcriptional regulator</fullName>
    </submittedName>
</protein>
<keyword evidence="2" id="KW-0067">ATP-binding</keyword>
<dbReference type="Proteomes" id="UP000466307">
    <property type="component" value="Unassembled WGS sequence"/>
</dbReference>
<keyword evidence="8" id="KW-1185">Reference proteome</keyword>
<dbReference type="GO" id="GO:0006355">
    <property type="term" value="P:regulation of DNA-templated transcription"/>
    <property type="evidence" value="ECO:0007669"/>
    <property type="project" value="InterPro"/>
</dbReference>
<evidence type="ECO:0000313" key="7">
    <source>
        <dbReference type="EMBL" id="NDK89542.1"/>
    </source>
</evidence>
<dbReference type="Pfam" id="PF02954">
    <property type="entry name" value="HTH_8"/>
    <property type="match status" value="1"/>
</dbReference>
<dbReference type="Pfam" id="PF25601">
    <property type="entry name" value="AAA_lid_14"/>
    <property type="match status" value="1"/>
</dbReference>
<dbReference type="InterPro" id="IPR027417">
    <property type="entry name" value="P-loop_NTPase"/>
</dbReference>
<dbReference type="EMBL" id="JAADZU010000019">
    <property type="protein sequence ID" value="NDK89542.1"/>
    <property type="molecule type" value="Genomic_DNA"/>
</dbReference>
<dbReference type="PANTHER" id="PTHR32071:SF122">
    <property type="entry name" value="SIGMA FACTOR"/>
    <property type="match status" value="1"/>
</dbReference>
<dbReference type="InterPro" id="IPR002078">
    <property type="entry name" value="Sigma_54_int"/>
</dbReference>
<evidence type="ECO:0000259" key="6">
    <source>
        <dbReference type="PROSITE" id="PS50045"/>
    </source>
</evidence>
<evidence type="ECO:0000313" key="8">
    <source>
        <dbReference type="Proteomes" id="UP000466307"/>
    </source>
</evidence>
<accession>A0A7K3LMR9</accession>
<evidence type="ECO:0000256" key="3">
    <source>
        <dbReference type="ARBA" id="ARBA00023015"/>
    </source>
</evidence>
<dbReference type="AlphaFoldDB" id="A0A7K3LMR9"/>
<dbReference type="InterPro" id="IPR058031">
    <property type="entry name" value="AAA_lid_NorR"/>
</dbReference>
<evidence type="ECO:0000256" key="5">
    <source>
        <dbReference type="SAM" id="MobiDB-lite"/>
    </source>
</evidence>
<dbReference type="PANTHER" id="PTHR32071">
    <property type="entry name" value="TRANSCRIPTIONAL REGULATORY PROTEIN"/>
    <property type="match status" value="1"/>
</dbReference>
<dbReference type="GO" id="GO:0043565">
    <property type="term" value="F:sequence-specific DNA binding"/>
    <property type="evidence" value="ECO:0007669"/>
    <property type="project" value="InterPro"/>
</dbReference>
<dbReference type="SUPFAM" id="SSF52540">
    <property type="entry name" value="P-loop containing nucleoside triphosphate hydrolases"/>
    <property type="match status" value="1"/>
</dbReference>
<keyword evidence="1" id="KW-0547">Nucleotide-binding</keyword>
<comment type="caution">
    <text evidence="7">The sequence shown here is derived from an EMBL/GenBank/DDBJ whole genome shotgun (WGS) entry which is preliminary data.</text>
</comment>
<proteinExistence type="predicted"/>
<evidence type="ECO:0000256" key="1">
    <source>
        <dbReference type="ARBA" id="ARBA00022741"/>
    </source>
</evidence>
<name>A0A7K3LMR9_9ACTN</name>
<dbReference type="GO" id="GO:0005524">
    <property type="term" value="F:ATP binding"/>
    <property type="evidence" value="ECO:0007669"/>
    <property type="project" value="UniProtKB-KW"/>
</dbReference>
<dbReference type="Gene3D" id="3.30.450.40">
    <property type="match status" value="1"/>
</dbReference>
<dbReference type="PRINTS" id="PR01590">
    <property type="entry name" value="HTHFIS"/>
</dbReference>
<reference evidence="7 8" key="1">
    <citation type="submission" date="2020-01" db="EMBL/GenBank/DDBJ databases">
        <title>Investigation of new actinobacteria for the biodesulphurisation of diesel fuel.</title>
        <authorList>
            <person name="Athi Narayanan S.M."/>
        </authorList>
    </citation>
    <scope>NUCLEOTIDE SEQUENCE [LARGE SCALE GENOMIC DNA]</scope>
    <source>
        <strain evidence="7 8">213E</strain>
    </source>
</reference>
<dbReference type="PROSITE" id="PS50045">
    <property type="entry name" value="SIGMA54_INTERACT_4"/>
    <property type="match status" value="1"/>
</dbReference>
<dbReference type="SUPFAM" id="SSF46689">
    <property type="entry name" value="Homeodomain-like"/>
    <property type="match status" value="1"/>
</dbReference>